<reference evidence="1" key="1">
    <citation type="submission" date="2014-11" db="EMBL/GenBank/DDBJ databases">
        <authorList>
            <person name="Amaro Gonzalez C."/>
        </authorList>
    </citation>
    <scope>NUCLEOTIDE SEQUENCE</scope>
</reference>
<dbReference type="EMBL" id="GBXM01046035">
    <property type="protein sequence ID" value="JAH62542.1"/>
    <property type="molecule type" value="Transcribed_RNA"/>
</dbReference>
<sequence length="28" mass="3011">MHTPTCSPIALGQKSQLCSVSQMSKPCF</sequence>
<dbReference type="AlphaFoldDB" id="A0A0E9U9Y5"/>
<protein>
    <submittedName>
        <fullName evidence="1">Uncharacterized protein</fullName>
    </submittedName>
</protein>
<evidence type="ECO:0000313" key="1">
    <source>
        <dbReference type="EMBL" id="JAH62542.1"/>
    </source>
</evidence>
<name>A0A0E9U9Y5_ANGAN</name>
<organism evidence="1">
    <name type="scientific">Anguilla anguilla</name>
    <name type="common">European freshwater eel</name>
    <name type="synonym">Muraena anguilla</name>
    <dbReference type="NCBI Taxonomy" id="7936"/>
    <lineage>
        <taxon>Eukaryota</taxon>
        <taxon>Metazoa</taxon>
        <taxon>Chordata</taxon>
        <taxon>Craniata</taxon>
        <taxon>Vertebrata</taxon>
        <taxon>Euteleostomi</taxon>
        <taxon>Actinopterygii</taxon>
        <taxon>Neopterygii</taxon>
        <taxon>Teleostei</taxon>
        <taxon>Anguilliformes</taxon>
        <taxon>Anguillidae</taxon>
        <taxon>Anguilla</taxon>
    </lineage>
</organism>
<accession>A0A0E9U9Y5</accession>
<proteinExistence type="predicted"/>
<reference evidence="1" key="2">
    <citation type="journal article" date="2015" name="Fish Shellfish Immunol.">
        <title>Early steps in the European eel (Anguilla anguilla)-Vibrio vulnificus interaction in the gills: Role of the RtxA13 toxin.</title>
        <authorList>
            <person name="Callol A."/>
            <person name="Pajuelo D."/>
            <person name="Ebbesson L."/>
            <person name="Teles M."/>
            <person name="MacKenzie S."/>
            <person name="Amaro C."/>
        </authorList>
    </citation>
    <scope>NUCLEOTIDE SEQUENCE</scope>
</reference>